<gene>
    <name evidence="1" type="ORF">EE52_0218735</name>
    <name evidence="3" type="ORF">FOC69_08020</name>
    <name evidence="2" type="ORF">O1433_15665</name>
</gene>
<organism evidence="1">
    <name type="scientific">Bacteroides fragilis</name>
    <dbReference type="NCBI Taxonomy" id="817"/>
    <lineage>
        <taxon>Bacteria</taxon>
        <taxon>Pseudomonadati</taxon>
        <taxon>Bacteroidota</taxon>
        <taxon>Bacteroidia</taxon>
        <taxon>Bacteroidales</taxon>
        <taxon>Bacteroidaceae</taxon>
        <taxon>Bacteroides</taxon>
    </lineage>
</organism>
<reference evidence="2" key="4">
    <citation type="submission" date="2022-12" db="EMBL/GenBank/DDBJ databases">
        <title>Development of a Multilocus Sequence Typing Scheme for Bacteroides fragilis Based on Whole Genome Sequencing Data and Clinical Application.</title>
        <authorList>
            <person name="Nielsen F.D."/>
            <person name="Justesen U.S."/>
        </authorList>
    </citation>
    <scope>NUCLEOTIDE SEQUENCE</scope>
    <source>
        <strain evidence="2">BF_AM_ODE_DK_2015_4</strain>
    </source>
</reference>
<dbReference type="PANTHER" id="PTHR15949">
    <property type="entry name" value="TESTIS-EXPRESSED PROTEIN 264"/>
    <property type="match status" value="1"/>
</dbReference>
<reference evidence="3 4" key="3">
    <citation type="submission" date="2020-05" db="EMBL/GenBank/DDBJ databases">
        <title>FDA dAtabase for Regulatory Grade micrObial Sequences (FDA-ARGOS): Supporting development and validation of Infectious Disease Dx tests.</title>
        <authorList>
            <person name="Bojja K."/>
            <person name="Kessler A."/>
            <person name="Tallon L."/>
            <person name="Sadzewicz L."/>
            <person name="Zhao X."/>
            <person name="Vavikolanu K."/>
            <person name="Mehta A."/>
            <person name="Aluvathingal J."/>
            <person name="Nadendla S."/>
            <person name="Myers T."/>
            <person name="Yan Y."/>
            <person name="Sichtig H."/>
        </authorList>
    </citation>
    <scope>NUCLEOTIDE SEQUENCE [LARGE SCALE GENOMIC DNA]</scope>
    <source>
        <strain evidence="3 4">FDAARGOS_763</strain>
    </source>
</reference>
<dbReference type="EMBL" id="JMZZ02000222">
    <property type="protein sequence ID" value="KFX73254.1"/>
    <property type="molecule type" value="Genomic_DNA"/>
</dbReference>
<dbReference type="InterPro" id="IPR011256">
    <property type="entry name" value="Reg_factor_effector_dom_sf"/>
</dbReference>
<evidence type="ECO:0000313" key="1">
    <source>
        <dbReference type="EMBL" id="KFX73254.1"/>
    </source>
</evidence>
<dbReference type="Gene3D" id="3.20.80.10">
    <property type="entry name" value="Regulatory factor, effector binding domain"/>
    <property type="match status" value="1"/>
</dbReference>
<dbReference type="PANTHER" id="PTHR15949:SF3">
    <property type="entry name" value="TESTIS-EXPRESSED PROTEIN 264"/>
    <property type="match status" value="1"/>
</dbReference>
<dbReference type="EMBL" id="JAPTZU010000010">
    <property type="protein sequence ID" value="MCZ2688937.1"/>
    <property type="molecule type" value="Genomic_DNA"/>
</dbReference>
<evidence type="ECO:0000313" key="3">
    <source>
        <dbReference type="EMBL" id="QKH84306.1"/>
    </source>
</evidence>
<reference evidence="1" key="1">
    <citation type="book" date="2014" name="THE 24TH EUROPEAN CONGRESS OF CLINICAL MICROBIOLOGY AND INFECTIOUS DISEASES" publisher="ECCMID 2014" city="Barcelona, Spain">
        <title>Identification of resistance genes in three multidrug-resistant Bacteroides fragilis isolates by whole genome sequencing.</title>
        <editorList>
            <person name="Unknown"/>
            <person name="A."/>
        </editorList>
        <authorList>
            <person name="Sydenham T.V."/>
            <person name="Hasman H."/>
            <person name="Wang M."/>
            <person name="Soki J."/>
            <person name="Nagy E."/>
            <person name="Justesen U.S."/>
        </authorList>
    </citation>
    <scope>NUCLEOTIDE SEQUENCE</scope>
    <source>
        <strain evidence="1">DCMOUH0018B</strain>
    </source>
</reference>
<dbReference type="RefSeq" id="WP_005776405.1">
    <property type="nucleotide sequence ID" value="NZ_CP054003.1"/>
</dbReference>
<protein>
    <recommendedName>
        <fullName evidence="5">GyrI-like small molecule binding domain protein</fullName>
    </recommendedName>
</protein>
<evidence type="ECO:0000313" key="4">
    <source>
        <dbReference type="Proteomes" id="UP000501467"/>
    </source>
</evidence>
<dbReference type="Proteomes" id="UP000501467">
    <property type="component" value="Chromosome"/>
</dbReference>
<accession>A0A081U5D5</accession>
<sequence length="182" mass="20705">MTLLMLIIILLVLLLGLYAYLGGFSEIKVSTQKSGGETIVYQEVTGDYKQTKAITNKIYYYLLHKLKIEANRGIGIFYDNPKEIAKDKLRSEIGCIIESKDTNRLSINECMYKTKVLPSEDYATAELPLKNGLSIFIGFIKVYPALDKYISEQGKKKGSVTEIYDIPNRKIIYRQALLKCDQ</sequence>
<name>A0A081U5D5_BACFG</name>
<evidence type="ECO:0008006" key="5">
    <source>
        <dbReference type="Google" id="ProtNLM"/>
    </source>
</evidence>
<proteinExistence type="predicted"/>
<reference evidence="1" key="2">
    <citation type="submission" date="2014-07" db="EMBL/GenBank/DDBJ databases">
        <title>Genetics and epidemiology of antimicrobial resistance in B. fragilis group.</title>
        <authorList>
            <person name="Sydenham T.V."/>
            <person name="Hasman H."/>
            <person name="Kemp M."/>
            <person name="Justesen U.S."/>
        </authorList>
    </citation>
    <scope>NUCLEOTIDE SEQUENCE [LARGE SCALE GENOMIC DNA]</scope>
    <source>
        <strain evidence="1">DCMOUH0018B</strain>
    </source>
</reference>
<evidence type="ECO:0000313" key="2">
    <source>
        <dbReference type="EMBL" id="MCZ2688937.1"/>
    </source>
</evidence>
<dbReference type="EMBL" id="CP054003">
    <property type="protein sequence ID" value="QKH84306.1"/>
    <property type="molecule type" value="Genomic_DNA"/>
</dbReference>
<dbReference type="PATRIC" id="fig|817.53.peg.3865"/>
<dbReference type="AlphaFoldDB" id="A0A081U5D5"/>
<dbReference type="Proteomes" id="UP001079672">
    <property type="component" value="Unassembled WGS sequence"/>
</dbReference>